<comment type="caution">
    <text evidence="7">The sequence shown here is derived from an EMBL/GenBank/DDBJ whole genome shotgun (WGS) entry which is preliminary data.</text>
</comment>
<keyword evidence="2" id="KW-0547">Nucleotide-binding</keyword>
<keyword evidence="1" id="KW-0436">Ligase</keyword>
<proteinExistence type="predicted"/>
<dbReference type="InterPro" id="IPR004344">
    <property type="entry name" value="TTL/TTLL_fam"/>
</dbReference>
<evidence type="ECO:0000256" key="5">
    <source>
        <dbReference type="ARBA" id="ARBA00049274"/>
    </source>
</evidence>
<feature type="compositionally biased region" description="Acidic residues" evidence="6">
    <location>
        <begin position="22"/>
        <end position="38"/>
    </location>
</feature>
<evidence type="ECO:0000256" key="1">
    <source>
        <dbReference type="ARBA" id="ARBA00022598"/>
    </source>
</evidence>
<evidence type="ECO:0000256" key="3">
    <source>
        <dbReference type="ARBA" id="ARBA00022840"/>
    </source>
</evidence>
<name>A0A8J4BDQ3_9CHLO</name>
<evidence type="ECO:0000256" key="4">
    <source>
        <dbReference type="ARBA" id="ARBA00041448"/>
    </source>
</evidence>
<keyword evidence="8" id="KW-1185">Reference proteome</keyword>
<keyword evidence="3" id="KW-0067">ATP-binding</keyword>
<organism evidence="7 8">
    <name type="scientific">Volvox africanus</name>
    <dbReference type="NCBI Taxonomy" id="51714"/>
    <lineage>
        <taxon>Eukaryota</taxon>
        <taxon>Viridiplantae</taxon>
        <taxon>Chlorophyta</taxon>
        <taxon>core chlorophytes</taxon>
        <taxon>Chlorophyceae</taxon>
        <taxon>CS clade</taxon>
        <taxon>Chlamydomonadales</taxon>
        <taxon>Volvocaceae</taxon>
        <taxon>Volvox</taxon>
    </lineage>
</organism>
<dbReference type="SUPFAM" id="SSF56059">
    <property type="entry name" value="Glutathione synthetase ATP-binding domain-like"/>
    <property type="match status" value="1"/>
</dbReference>
<feature type="region of interest" description="Disordered" evidence="6">
    <location>
        <begin position="1"/>
        <end position="92"/>
    </location>
</feature>
<dbReference type="GO" id="GO:0070740">
    <property type="term" value="F:tubulin-glutamic acid ligase activity"/>
    <property type="evidence" value="ECO:0007669"/>
    <property type="project" value="TreeGrafter"/>
</dbReference>
<dbReference type="PANTHER" id="PTHR12241:SF145">
    <property type="entry name" value="TUBULIN POLYGLUTAMYLASE TTLL5"/>
    <property type="match status" value="1"/>
</dbReference>
<comment type="catalytic activity">
    <reaction evidence="5">
        <text>L-glutamyl-[protein] + L-glutamate + ATP = gamma-L-glutamyl-L-glutamyl-[protein] + ADP + phosphate + H(+)</text>
        <dbReference type="Rhea" id="RHEA:60144"/>
        <dbReference type="Rhea" id="RHEA-COMP:10208"/>
        <dbReference type="Rhea" id="RHEA-COMP:15517"/>
        <dbReference type="ChEBI" id="CHEBI:15378"/>
        <dbReference type="ChEBI" id="CHEBI:29973"/>
        <dbReference type="ChEBI" id="CHEBI:29985"/>
        <dbReference type="ChEBI" id="CHEBI:30616"/>
        <dbReference type="ChEBI" id="CHEBI:43474"/>
        <dbReference type="ChEBI" id="CHEBI:143622"/>
        <dbReference type="ChEBI" id="CHEBI:456216"/>
    </reaction>
    <physiologicalReaction direction="left-to-right" evidence="5">
        <dbReference type="Rhea" id="RHEA:60145"/>
    </physiologicalReaction>
</comment>
<dbReference type="PANTHER" id="PTHR12241">
    <property type="entry name" value="TUBULIN POLYGLUTAMYLASE"/>
    <property type="match status" value="1"/>
</dbReference>
<feature type="compositionally biased region" description="Pro residues" evidence="6">
    <location>
        <begin position="69"/>
        <end position="88"/>
    </location>
</feature>
<evidence type="ECO:0000256" key="2">
    <source>
        <dbReference type="ARBA" id="ARBA00022741"/>
    </source>
</evidence>
<reference evidence="7" key="1">
    <citation type="journal article" date="2021" name="Proc. Natl. Acad. Sci. U.S.A.">
        <title>Three genomes in the algal genus Volvox reveal the fate of a haploid sex-determining region after a transition to homothallism.</title>
        <authorList>
            <person name="Yamamoto K."/>
            <person name="Hamaji T."/>
            <person name="Kawai-Toyooka H."/>
            <person name="Matsuzaki R."/>
            <person name="Takahashi F."/>
            <person name="Nishimura Y."/>
            <person name="Kawachi M."/>
            <person name="Noguchi H."/>
            <person name="Minakuchi Y."/>
            <person name="Umen J.G."/>
            <person name="Toyoda A."/>
            <person name="Nozaki H."/>
        </authorList>
    </citation>
    <scope>NUCLEOTIDE SEQUENCE</scope>
    <source>
        <strain evidence="7">NIES-3780</strain>
    </source>
</reference>
<dbReference type="AlphaFoldDB" id="A0A8J4BDQ3"/>
<sequence length="459" mass="48821">MYDNDKAGPVAVGALPPSAGGGEEEGADAAAPEEEMEVEPGNGIPDCNHGSGDERCTISAALYDRAASPPAPPASTSPHPLPPPPLTPAAPLGHVTNYAQNIDGEVWGLKQLAEHLGSEKFSLLYRRILRSAALTMAAALPHVRSEAARAQVPASPEGGGCFELFGLDFLVDRELRPWLLEVNATPSLAVHHSDPRVEELIRQQKEGMVADMVSLLRLDRRYGSRRTCIALREDHDHRATSLGSRLPVMDTCVVEGKRGEPGGCDGEDADLERLRERLQATYPEVFYDPNLLEMLEALEAELVAKGSFLPLMPLFPPPSQAVPATLPPARAAAVPGYVDGERGRQNPDPEFGFRGKVSEHRAAPTAGPVRVVHEKSAYLLDMAKLPVGFGSGVQWSEADRLVRAWCRDRDRQRTAAGKKGSPGAATARLSSRSSAGRRGAGAAGSQAASSGRDDGGGTQ</sequence>
<dbReference type="Gene3D" id="3.30.470.20">
    <property type="entry name" value="ATP-grasp fold, B domain"/>
    <property type="match status" value="1"/>
</dbReference>
<accession>A0A8J4BDQ3</accession>
<dbReference type="Proteomes" id="UP000747399">
    <property type="component" value="Unassembled WGS sequence"/>
</dbReference>
<feature type="compositionally biased region" description="Low complexity" evidence="6">
    <location>
        <begin position="423"/>
        <end position="437"/>
    </location>
</feature>
<protein>
    <recommendedName>
        <fullName evidence="4">Tubulin--tyrosine ligase-like protein 5</fullName>
    </recommendedName>
</protein>
<evidence type="ECO:0000256" key="6">
    <source>
        <dbReference type="SAM" id="MobiDB-lite"/>
    </source>
</evidence>
<evidence type="ECO:0000313" key="7">
    <source>
        <dbReference type="EMBL" id="GIL58691.1"/>
    </source>
</evidence>
<dbReference type="GO" id="GO:0015631">
    <property type="term" value="F:tubulin binding"/>
    <property type="evidence" value="ECO:0007669"/>
    <property type="project" value="TreeGrafter"/>
</dbReference>
<dbReference type="EMBL" id="BNCO01000032">
    <property type="protein sequence ID" value="GIL58691.1"/>
    <property type="molecule type" value="Genomic_DNA"/>
</dbReference>
<dbReference type="Pfam" id="PF03133">
    <property type="entry name" value="TTL"/>
    <property type="match status" value="1"/>
</dbReference>
<dbReference type="GO" id="GO:0005524">
    <property type="term" value="F:ATP binding"/>
    <property type="evidence" value="ECO:0007669"/>
    <property type="project" value="UniProtKB-KW"/>
</dbReference>
<evidence type="ECO:0000313" key="8">
    <source>
        <dbReference type="Proteomes" id="UP000747399"/>
    </source>
</evidence>
<dbReference type="GO" id="GO:0000226">
    <property type="term" value="P:microtubule cytoskeleton organization"/>
    <property type="evidence" value="ECO:0007669"/>
    <property type="project" value="TreeGrafter"/>
</dbReference>
<feature type="region of interest" description="Disordered" evidence="6">
    <location>
        <begin position="411"/>
        <end position="459"/>
    </location>
</feature>
<gene>
    <name evidence="7" type="ORF">Vafri_13681</name>
</gene>
<dbReference type="GO" id="GO:0036064">
    <property type="term" value="C:ciliary basal body"/>
    <property type="evidence" value="ECO:0007669"/>
    <property type="project" value="TreeGrafter"/>
</dbReference>